<feature type="region of interest" description="Disordered" evidence="2">
    <location>
        <begin position="90"/>
        <end position="116"/>
    </location>
</feature>
<geneLocation type="plasmid" evidence="3">
    <name>pNBC436</name>
</geneLocation>
<dbReference type="InterPro" id="IPR009057">
    <property type="entry name" value="Homeodomain-like_sf"/>
</dbReference>
<feature type="coiled-coil region" evidence="1">
    <location>
        <begin position="54"/>
        <end position="81"/>
    </location>
</feature>
<name>A0A9E8A1G0_9HYPH</name>
<gene>
    <name evidence="3" type="ORF">NWE54_26735</name>
</gene>
<dbReference type="Pfam" id="PF01527">
    <property type="entry name" value="HTH_Tnp_1"/>
    <property type="match status" value="1"/>
</dbReference>
<evidence type="ECO:0000256" key="1">
    <source>
        <dbReference type="SAM" id="Coils"/>
    </source>
</evidence>
<dbReference type="AlphaFoldDB" id="A0A9E8A1G0"/>
<dbReference type="InterPro" id="IPR002514">
    <property type="entry name" value="Transposase_8"/>
</dbReference>
<proteinExistence type="predicted"/>
<reference evidence="3" key="1">
    <citation type="submission" date="2022-08" db="EMBL/GenBank/DDBJ databases">
        <title>Complete Genome Sequences of 2 Bosea sp. soil isolates.</title>
        <authorList>
            <person name="Alvarez Arevalo M."/>
            <person name="Sterndorff E.B."/>
            <person name="Faurdal D."/>
            <person name="Joergensen T.S."/>
            <person name="Weber T."/>
        </authorList>
    </citation>
    <scope>NUCLEOTIDE SEQUENCE</scope>
    <source>
        <strain evidence="3">NBC_00436</strain>
        <plasmid evidence="3">pNBC436</plasmid>
    </source>
</reference>
<keyword evidence="3" id="KW-0614">Plasmid</keyword>
<dbReference type="EMBL" id="CP102775">
    <property type="protein sequence ID" value="UZF90142.1"/>
    <property type="molecule type" value="Genomic_DNA"/>
</dbReference>
<evidence type="ECO:0000313" key="3">
    <source>
        <dbReference type="EMBL" id="UZF90142.1"/>
    </source>
</evidence>
<dbReference type="GO" id="GO:0004803">
    <property type="term" value="F:transposase activity"/>
    <property type="evidence" value="ECO:0007669"/>
    <property type="project" value="InterPro"/>
</dbReference>
<dbReference type="GO" id="GO:0003677">
    <property type="term" value="F:DNA binding"/>
    <property type="evidence" value="ECO:0007669"/>
    <property type="project" value="InterPro"/>
</dbReference>
<accession>A0A9E8A1G0</accession>
<organism evidence="3">
    <name type="scientific">Bosea sp. NBC_00436</name>
    <dbReference type="NCBI Taxonomy" id="2969620"/>
    <lineage>
        <taxon>Bacteria</taxon>
        <taxon>Pseudomonadati</taxon>
        <taxon>Pseudomonadota</taxon>
        <taxon>Alphaproteobacteria</taxon>
        <taxon>Hyphomicrobiales</taxon>
        <taxon>Boseaceae</taxon>
        <taxon>Bosea</taxon>
    </lineage>
</organism>
<keyword evidence="1" id="KW-0175">Coiled coil</keyword>
<dbReference type="GO" id="GO:0006313">
    <property type="term" value="P:DNA transposition"/>
    <property type="evidence" value="ECO:0007669"/>
    <property type="project" value="InterPro"/>
</dbReference>
<dbReference type="SUPFAM" id="SSF46689">
    <property type="entry name" value="Homeodomain-like"/>
    <property type="match status" value="1"/>
</dbReference>
<sequence>MARHRTHSIEFKRQVAQDYLAGETLHSLARRHGLSRNLIRIWIQKFEGGAFDDEAAAADTIEAYEARIAALERLVGRQALEIEFLKGALKHGPRPRSATTSVVTGPPASPSQKDAG</sequence>
<protein>
    <submittedName>
        <fullName evidence="3">Transposase</fullName>
    </submittedName>
</protein>
<evidence type="ECO:0000256" key="2">
    <source>
        <dbReference type="SAM" id="MobiDB-lite"/>
    </source>
</evidence>